<dbReference type="SFLD" id="SFLDG01067">
    <property type="entry name" value="SPASM/twitch_domain_containing"/>
    <property type="match status" value="1"/>
</dbReference>
<dbReference type="InterPro" id="IPR007197">
    <property type="entry name" value="rSAM"/>
</dbReference>
<evidence type="ECO:0000256" key="2">
    <source>
        <dbReference type="ARBA" id="ARBA00022691"/>
    </source>
</evidence>
<accession>A0A060R6Q0</accession>
<feature type="domain" description="Radical SAM core" evidence="7">
    <location>
        <begin position="17"/>
        <end position="251"/>
    </location>
</feature>
<reference evidence="8 9" key="1">
    <citation type="journal article" date="2015" name="Genome Announc.">
        <title>Complete Genome Sequence of the Novel Leech Symbiont Mucinivorans hirudinis M3T.</title>
        <authorList>
            <person name="Nelson M.C."/>
            <person name="Bomar L."/>
            <person name="Graf J."/>
        </authorList>
    </citation>
    <scope>NUCLEOTIDE SEQUENCE [LARGE SCALE GENOMIC DNA]</scope>
    <source>
        <strain evidence="9">M3</strain>
    </source>
</reference>
<dbReference type="InterPro" id="IPR026407">
    <property type="entry name" value="SAM_GG-Bacter"/>
</dbReference>
<evidence type="ECO:0000256" key="4">
    <source>
        <dbReference type="ARBA" id="ARBA00023004"/>
    </source>
</evidence>
<evidence type="ECO:0000313" key="8">
    <source>
        <dbReference type="EMBL" id="CDN30692.1"/>
    </source>
</evidence>
<dbReference type="PROSITE" id="PS51918">
    <property type="entry name" value="RADICAL_SAM"/>
    <property type="match status" value="1"/>
</dbReference>
<dbReference type="Gene3D" id="3.20.20.70">
    <property type="entry name" value="Aldolase class I"/>
    <property type="match status" value="1"/>
</dbReference>
<dbReference type="CDD" id="cd01335">
    <property type="entry name" value="Radical_SAM"/>
    <property type="match status" value="1"/>
</dbReference>
<dbReference type="PANTHER" id="PTHR43273:SF3">
    <property type="entry name" value="ANAEROBIC SULFATASE-MATURATING ENZYME HOMOLOG ASLB-RELATED"/>
    <property type="match status" value="1"/>
</dbReference>
<dbReference type="GO" id="GO:0016491">
    <property type="term" value="F:oxidoreductase activity"/>
    <property type="evidence" value="ECO:0007669"/>
    <property type="project" value="InterPro"/>
</dbReference>
<dbReference type="InterPro" id="IPR023867">
    <property type="entry name" value="Sulphatase_maturase_rSAM"/>
</dbReference>
<dbReference type="GO" id="GO:0046872">
    <property type="term" value="F:metal ion binding"/>
    <property type="evidence" value="ECO:0007669"/>
    <property type="project" value="UniProtKB-KW"/>
</dbReference>
<keyword evidence="5" id="KW-0411">Iron-sulfur</keyword>
<dbReference type="HOGENOM" id="CLU_009273_3_4_10"/>
<evidence type="ECO:0000256" key="5">
    <source>
        <dbReference type="ARBA" id="ARBA00023014"/>
    </source>
</evidence>
<comment type="cofactor">
    <cofactor evidence="1">
        <name>[4Fe-4S] cluster</name>
        <dbReference type="ChEBI" id="CHEBI:49883"/>
    </cofactor>
</comment>
<keyword evidence="9" id="KW-1185">Reference proteome</keyword>
<dbReference type="Pfam" id="PF04055">
    <property type="entry name" value="Radical_SAM"/>
    <property type="match status" value="1"/>
</dbReference>
<evidence type="ECO:0000256" key="3">
    <source>
        <dbReference type="ARBA" id="ARBA00022723"/>
    </source>
</evidence>
<evidence type="ECO:0000256" key="1">
    <source>
        <dbReference type="ARBA" id="ARBA00001966"/>
    </source>
</evidence>
<dbReference type="SFLD" id="SFLDG01386">
    <property type="entry name" value="main_SPASM_domain-containing"/>
    <property type="match status" value="1"/>
</dbReference>
<name>A0A060R6Q0_9BACT</name>
<dbReference type="SUPFAM" id="SSF102114">
    <property type="entry name" value="Radical SAM enzymes"/>
    <property type="match status" value="1"/>
</dbReference>
<dbReference type="GO" id="GO:0051536">
    <property type="term" value="F:iron-sulfur cluster binding"/>
    <property type="evidence" value="ECO:0007669"/>
    <property type="project" value="UniProtKB-KW"/>
</dbReference>
<dbReference type="PANTHER" id="PTHR43273">
    <property type="entry name" value="ANAEROBIC SULFATASE-MATURATING ENZYME HOMOLOG ASLB-RELATED"/>
    <property type="match status" value="1"/>
</dbReference>
<dbReference type="AlphaFoldDB" id="A0A060R6Q0"/>
<dbReference type="InterPro" id="IPR058240">
    <property type="entry name" value="rSAM_sf"/>
</dbReference>
<evidence type="ECO:0000313" key="9">
    <source>
        <dbReference type="Proteomes" id="UP000027616"/>
    </source>
</evidence>
<protein>
    <submittedName>
        <fullName evidence="8">Possible regulatory protein</fullName>
    </submittedName>
</protein>
<evidence type="ECO:0000256" key="6">
    <source>
        <dbReference type="ARBA" id="ARBA00023601"/>
    </source>
</evidence>
<dbReference type="SFLD" id="SFLDG01384">
    <property type="entry name" value="thioether_bond_formation_requi"/>
    <property type="match status" value="1"/>
</dbReference>
<proteinExistence type="inferred from homology"/>
<dbReference type="KEGG" id="rbc:BN938_0587"/>
<evidence type="ECO:0000259" key="7">
    <source>
        <dbReference type="PROSITE" id="PS51918"/>
    </source>
</evidence>
<dbReference type="EMBL" id="HG934468">
    <property type="protein sequence ID" value="CDN30692.1"/>
    <property type="molecule type" value="Genomic_DNA"/>
</dbReference>
<keyword evidence="3" id="KW-0479">Metal-binding</keyword>
<gene>
    <name evidence="8" type="ORF">BN938_0587</name>
</gene>
<comment type="similarity">
    <text evidence="6">Belongs to the radical SAM superfamily. Anaerobic sulfatase-maturating enzyme family.</text>
</comment>
<dbReference type="SFLD" id="SFLDS00029">
    <property type="entry name" value="Radical_SAM"/>
    <property type="match status" value="1"/>
</dbReference>
<dbReference type="OrthoDB" id="9763993at2"/>
<dbReference type="NCBIfam" id="TIGR04148">
    <property type="entry name" value="GG_samocin_CFB"/>
    <property type="match status" value="1"/>
</dbReference>
<sequence length="418" mass="49182">MVQKAYKILGNDVNNQLINLRQITFEVTDACNLKCKYCGLGELYDGYDAREDKYLPIEKAKKIIDYLVELWQDSSPDKFYHSIALSFYGGEPLLNIEFIKEIISYAEQRILNRELHYSITTNAMLLNKYMDFLVDKKFRILISLDGDEQAHSYRVDHSGRNSFERVFSNVKLLKDAYPEYFEEFVNFNSVFTNRSEVERIHKFINNNFGKISTIVELNNSGIKEDKIAEYELIRNSVFESIDKSECYENLSEQMFLSDPHIDVLSKYIQRMSGNFFMDYNNLLFDSEKFAKVSTGTCLPFQKKMFVTVNGKIIQCERIDHKYALGEVTDEGVKLDFEEIANRFNERIESIQHLCKLCAGEKVCSQCIYYIDNLGQKNIKCNGFMNKERFEEYKQSNTNYLRRFPHLYKKLMEDVLIDF</sequence>
<organism evidence="8 9">
    <name type="scientific">Mucinivorans hirudinis</name>
    <dbReference type="NCBI Taxonomy" id="1433126"/>
    <lineage>
        <taxon>Bacteria</taxon>
        <taxon>Pseudomonadati</taxon>
        <taxon>Bacteroidota</taxon>
        <taxon>Bacteroidia</taxon>
        <taxon>Bacteroidales</taxon>
        <taxon>Rikenellaceae</taxon>
        <taxon>Mucinivorans</taxon>
    </lineage>
</organism>
<dbReference type="Proteomes" id="UP000027616">
    <property type="component" value="Chromosome I"/>
</dbReference>
<keyword evidence="4" id="KW-0408">Iron</keyword>
<dbReference type="InterPro" id="IPR013785">
    <property type="entry name" value="Aldolase_TIM"/>
</dbReference>
<dbReference type="eggNOG" id="COG0641">
    <property type="taxonomic scope" value="Bacteria"/>
</dbReference>
<dbReference type="STRING" id="1433126.BN938_0587"/>
<keyword evidence="2" id="KW-0949">S-adenosyl-L-methionine</keyword>